<protein>
    <recommendedName>
        <fullName evidence="2">Flagellin N-methylase</fullName>
    </recommendedName>
</protein>
<dbReference type="Pfam" id="PF03692">
    <property type="entry name" value="CxxCxxCC"/>
    <property type="match status" value="1"/>
</dbReference>
<accession>T1AFU7</accession>
<evidence type="ECO:0008006" key="2">
    <source>
        <dbReference type="Google" id="ProtNLM"/>
    </source>
</evidence>
<reference evidence="1" key="1">
    <citation type="submission" date="2013-08" db="EMBL/GenBank/DDBJ databases">
        <authorList>
            <person name="Mendez C."/>
            <person name="Richter M."/>
            <person name="Ferrer M."/>
            <person name="Sanchez J."/>
        </authorList>
    </citation>
    <scope>NUCLEOTIDE SEQUENCE</scope>
</reference>
<dbReference type="EMBL" id="AUZX01007450">
    <property type="protein sequence ID" value="EQD59376.1"/>
    <property type="molecule type" value="Genomic_DNA"/>
</dbReference>
<name>T1AFU7_9ZZZZ</name>
<comment type="caution">
    <text evidence="1">The sequence shown here is derived from an EMBL/GenBank/DDBJ whole genome shotgun (WGS) entry which is preliminary data.</text>
</comment>
<gene>
    <name evidence="1" type="ORF">B1A_10466</name>
</gene>
<evidence type="ECO:0000313" key="1">
    <source>
        <dbReference type="EMBL" id="EQD59376.1"/>
    </source>
</evidence>
<reference evidence="1" key="2">
    <citation type="journal article" date="2014" name="ISME J.">
        <title>Microbial stratification in low pH oxic and suboxic macroscopic growths along an acid mine drainage.</title>
        <authorList>
            <person name="Mendez-Garcia C."/>
            <person name="Mesa V."/>
            <person name="Sprenger R.R."/>
            <person name="Richter M."/>
            <person name="Diez M.S."/>
            <person name="Solano J."/>
            <person name="Bargiela R."/>
            <person name="Golyshina O.V."/>
            <person name="Manteca A."/>
            <person name="Ramos J.L."/>
            <person name="Gallego J.R."/>
            <person name="Llorente I."/>
            <person name="Martins Dos Santos V.A."/>
            <person name="Jensen O.N."/>
            <person name="Pelaez A.I."/>
            <person name="Sanchez J."/>
            <person name="Ferrer M."/>
        </authorList>
    </citation>
    <scope>NUCLEOTIDE SEQUENCE</scope>
</reference>
<dbReference type="AlphaFoldDB" id="T1AFU7"/>
<dbReference type="InterPro" id="IPR005358">
    <property type="entry name" value="Puta_zinc/iron-chelating_dom"/>
</dbReference>
<sequence length="103" mass="11631">MPAPADSEDRATISCSRCQACCCQLKVLVMTDDDVPQWLLTRDAHAMEVMRQRDDGWCAALDRDSLRCTIHARRPRVCRDFAMGDSDCRAERASWRRGAASLV</sequence>
<organism evidence="1">
    <name type="scientific">mine drainage metagenome</name>
    <dbReference type="NCBI Taxonomy" id="410659"/>
    <lineage>
        <taxon>unclassified sequences</taxon>
        <taxon>metagenomes</taxon>
        <taxon>ecological metagenomes</taxon>
    </lineage>
</organism>
<proteinExistence type="predicted"/>